<proteinExistence type="predicted"/>
<dbReference type="Proteomes" id="UP000004315">
    <property type="component" value="Unassembled WGS sequence"/>
</dbReference>
<sequence length="57" mass="6417">MKEVKIKSLGFTKDTLGSYNKTIINSITENISVKTRAKSNNLEPHDHLTVIVDKNEC</sequence>
<dbReference type="AlphaFoldDB" id="B7CDK6"/>
<accession>B7CDK6</accession>
<dbReference type="EMBL" id="ABYT01000119">
    <property type="protein sequence ID" value="EEC89151.1"/>
    <property type="molecule type" value="Genomic_DNA"/>
</dbReference>
<evidence type="ECO:0000313" key="1">
    <source>
        <dbReference type="EMBL" id="EEC89151.1"/>
    </source>
</evidence>
<evidence type="ECO:0000313" key="2">
    <source>
        <dbReference type="Proteomes" id="UP000004315"/>
    </source>
</evidence>
<gene>
    <name evidence="1" type="ORF">EUBIFOR_02289</name>
</gene>
<name>B7CDK6_9FIRM</name>
<organism evidence="1 2">
    <name type="scientific">Holdemanella biformis DSM 3989</name>
    <dbReference type="NCBI Taxonomy" id="518637"/>
    <lineage>
        <taxon>Bacteria</taxon>
        <taxon>Bacillati</taxon>
        <taxon>Bacillota</taxon>
        <taxon>Erysipelotrichia</taxon>
        <taxon>Erysipelotrichales</taxon>
        <taxon>Erysipelotrichaceae</taxon>
        <taxon>Holdemanella</taxon>
    </lineage>
</organism>
<reference evidence="1 2" key="1">
    <citation type="submission" date="2008-10" db="EMBL/GenBank/DDBJ databases">
        <authorList>
            <person name="Fulton L."/>
            <person name="Clifton S."/>
            <person name="Fulton B."/>
            <person name="Xu J."/>
            <person name="Minx P."/>
            <person name="Pepin K.H."/>
            <person name="Johnson M."/>
            <person name="Bhonagiri V."/>
            <person name="Nash W.E."/>
            <person name="Mardis E.R."/>
            <person name="Wilson R.K."/>
        </authorList>
    </citation>
    <scope>NUCLEOTIDE SEQUENCE [LARGE SCALE GENOMIC DNA]</scope>
    <source>
        <strain evidence="1 2">DSM 3989</strain>
    </source>
</reference>
<protein>
    <submittedName>
        <fullName evidence="1">Uncharacterized protein</fullName>
    </submittedName>
</protein>
<dbReference type="RefSeq" id="WP_003866067.1">
    <property type="nucleotide sequence ID" value="NZ_DS996850.1"/>
</dbReference>
<keyword evidence="2" id="KW-1185">Reference proteome</keyword>
<reference evidence="1 2" key="2">
    <citation type="submission" date="2008-11" db="EMBL/GenBank/DDBJ databases">
        <title>Draft genome sequence of Eubacterium biforme (DSM 3989).</title>
        <authorList>
            <person name="Sudarsanam P."/>
            <person name="Ley R."/>
            <person name="Guruge J."/>
            <person name="Turnbaugh P.J."/>
            <person name="Mahowald M."/>
            <person name="Liep D."/>
            <person name="Gordon J."/>
        </authorList>
    </citation>
    <scope>NUCLEOTIDE SEQUENCE [LARGE SCALE GENOMIC DNA]</scope>
    <source>
        <strain evidence="1 2">DSM 3989</strain>
    </source>
</reference>
<comment type="caution">
    <text evidence="1">The sequence shown here is derived from an EMBL/GenBank/DDBJ whole genome shotgun (WGS) entry which is preliminary data.</text>
</comment>
<dbReference type="HOGENOM" id="CLU_2990534_0_0_9"/>
<dbReference type="OrthoDB" id="9882798at2"/>